<dbReference type="InterPro" id="IPR054612">
    <property type="entry name" value="Phage_capsid-like_C"/>
</dbReference>
<name>A0AAP1QWF9_ACIBA</name>
<accession>A0AAP1QWF9</accession>
<feature type="domain" description="Phage capsid-like C-terminal" evidence="2">
    <location>
        <begin position="150"/>
        <end position="406"/>
    </location>
</feature>
<organism evidence="3 4">
    <name type="scientific">Acinetobacter baumannii</name>
    <dbReference type="NCBI Taxonomy" id="470"/>
    <lineage>
        <taxon>Bacteria</taxon>
        <taxon>Pseudomonadati</taxon>
        <taxon>Pseudomonadota</taxon>
        <taxon>Gammaproteobacteria</taxon>
        <taxon>Moraxellales</taxon>
        <taxon>Moraxellaceae</taxon>
        <taxon>Acinetobacter</taxon>
        <taxon>Acinetobacter calcoaceticus/baumannii complex</taxon>
    </lineage>
</organism>
<evidence type="ECO:0000313" key="4">
    <source>
        <dbReference type="Proteomes" id="UP000655940"/>
    </source>
</evidence>
<dbReference type="Pfam" id="PF05065">
    <property type="entry name" value="Phage_capsid"/>
    <property type="match status" value="1"/>
</dbReference>
<dbReference type="RefSeq" id="WP_190595938.1">
    <property type="nucleotide sequence ID" value="NZ_JACXKJ010000003.1"/>
</dbReference>
<comment type="caution">
    <text evidence="3">The sequence shown here is derived from an EMBL/GenBank/DDBJ whole genome shotgun (WGS) entry which is preliminary data.</text>
</comment>
<dbReference type="NCBIfam" id="TIGR01554">
    <property type="entry name" value="major_cap_HK97"/>
    <property type="match status" value="1"/>
</dbReference>
<comment type="subcellular location">
    <subcellularLocation>
        <location evidence="1">Virion</location>
    </subcellularLocation>
</comment>
<dbReference type="Gene3D" id="3.30.2400.10">
    <property type="entry name" value="Major capsid protein gp5"/>
    <property type="match status" value="1"/>
</dbReference>
<dbReference type="SUPFAM" id="SSF56563">
    <property type="entry name" value="Major capsid protein gp5"/>
    <property type="match status" value="1"/>
</dbReference>
<dbReference type="Proteomes" id="UP000655940">
    <property type="component" value="Unassembled WGS sequence"/>
</dbReference>
<evidence type="ECO:0000313" key="3">
    <source>
        <dbReference type="EMBL" id="MBE0330024.1"/>
    </source>
</evidence>
<sequence length="422" mass="45155">MTAYQKFPIGAPFNVLMARDASASLAQIEEIAKQLNTRMTTLDSLITRYQDGLKKVEGIPDNIKEDLEARAKDVNKLAGELSELQQKLVDGVNERGIDPNSVASVLIRNKAILDQASSIQRSKGKFQFNDLNARNIVTLTGLGATAQFAANDLGRTVERALTLLDWISFTPVTAELVPLLRESAYEIMADLVPEGQTKPESNLTFGVVDLKVGTIAHWIKISIQLISDMPTLAAYIEGRLAYGVRLKLEAKIVVGDGVTSGARSFIGLIETNQFEVITPGADDTAIDVINRAKYKAASTGLLPEAIILNPEDWGAIERIKGTDGHYIFGSPGAAVQPVLWGLPVILSAAMTSGKYWVGNLTLGVSAFIREDVAVELSTEDGDNFVKNLCTVRAEMRACCGVAIPDACAGGDLPATATPPAGG</sequence>
<dbReference type="InterPro" id="IPR024455">
    <property type="entry name" value="Phage_capsid"/>
</dbReference>
<evidence type="ECO:0000256" key="1">
    <source>
        <dbReference type="ARBA" id="ARBA00004328"/>
    </source>
</evidence>
<dbReference type="EMBL" id="JACZEI010000004">
    <property type="protein sequence ID" value="MBE0330024.1"/>
    <property type="molecule type" value="Genomic_DNA"/>
</dbReference>
<reference evidence="3" key="1">
    <citation type="submission" date="2020-09" db="EMBL/GenBank/DDBJ databases">
        <title>Distribution of Beta-Lactamase Producing Gram-Negative Bacterial Isolates in Isabela River of Santo Domingo, Dominican Republic.</title>
        <authorList>
            <person name="Calderon V."/>
            <person name="Bonnelly R."/>
            <person name="Del Rosario C."/>
            <person name="Duarte A."/>
            <person name="Barauna R."/>
            <person name="Juca Ramos R.T."/>
            <person name="Perdomo O.P."/>
            <person name="Rodriguez De Francisco L.E."/>
            <person name="Franco De Los Santos E.F."/>
        </authorList>
    </citation>
    <scope>NUCLEOTIDE SEQUENCE</scope>
    <source>
        <strain evidence="3">INTEC_BI15</strain>
    </source>
</reference>
<dbReference type="AlphaFoldDB" id="A0AAP1QWF9"/>
<gene>
    <name evidence="3" type="ORF">IHV20_07640</name>
</gene>
<evidence type="ECO:0000259" key="2">
    <source>
        <dbReference type="Pfam" id="PF05065"/>
    </source>
</evidence>
<protein>
    <submittedName>
        <fullName evidence="3">Phage major capsid protein</fullName>
    </submittedName>
</protein>
<proteinExistence type="predicted"/>
<dbReference type="Gene3D" id="3.30.2320.10">
    <property type="entry name" value="hypothetical protein PF0899 domain"/>
    <property type="match status" value="1"/>
</dbReference>